<evidence type="ECO:0000259" key="7">
    <source>
        <dbReference type="PROSITE" id="PS50206"/>
    </source>
</evidence>
<evidence type="ECO:0000256" key="1">
    <source>
        <dbReference type="ARBA" id="ARBA00004651"/>
    </source>
</evidence>
<comment type="subcellular location">
    <subcellularLocation>
        <location evidence="1">Cell membrane</location>
        <topology evidence="1">Multi-pass membrane protein</topology>
    </subcellularLocation>
</comment>
<keyword evidence="5 6" id="KW-0472">Membrane</keyword>
<feature type="transmembrane region" description="Helical" evidence="6">
    <location>
        <begin position="47"/>
        <end position="69"/>
    </location>
</feature>
<dbReference type="AlphaFoldDB" id="A0A2U3L2K6"/>
<dbReference type="Pfam" id="PF09335">
    <property type="entry name" value="VTT_dom"/>
    <property type="match status" value="1"/>
</dbReference>
<gene>
    <name evidence="8" type="ORF">SBA1_620002</name>
</gene>
<dbReference type="InterPro" id="IPR051311">
    <property type="entry name" value="DedA_domain"/>
</dbReference>
<feature type="transmembrane region" description="Helical" evidence="6">
    <location>
        <begin position="138"/>
        <end position="158"/>
    </location>
</feature>
<evidence type="ECO:0000256" key="2">
    <source>
        <dbReference type="ARBA" id="ARBA00022475"/>
    </source>
</evidence>
<dbReference type="GO" id="GO:0005886">
    <property type="term" value="C:plasma membrane"/>
    <property type="evidence" value="ECO:0007669"/>
    <property type="project" value="UniProtKB-SubCell"/>
</dbReference>
<proteinExistence type="predicted"/>
<dbReference type="PROSITE" id="PS50206">
    <property type="entry name" value="RHODANESE_3"/>
    <property type="match status" value="1"/>
</dbReference>
<feature type="domain" description="Rhodanese" evidence="7">
    <location>
        <begin position="219"/>
        <end position="270"/>
    </location>
</feature>
<keyword evidence="2" id="KW-1003">Cell membrane</keyword>
<dbReference type="InterPro" id="IPR032816">
    <property type="entry name" value="VTT_dom"/>
</dbReference>
<accession>A0A2U3L2K6</accession>
<protein>
    <recommendedName>
        <fullName evidence="7">Rhodanese domain-containing protein</fullName>
    </recommendedName>
</protein>
<reference evidence="9" key="1">
    <citation type="submission" date="2018-02" db="EMBL/GenBank/DDBJ databases">
        <authorList>
            <person name="Hausmann B."/>
        </authorList>
    </citation>
    <scope>NUCLEOTIDE SEQUENCE [LARGE SCALE GENOMIC DNA]</scope>
    <source>
        <strain evidence="9">Peat soil MAG SbA1</strain>
    </source>
</reference>
<evidence type="ECO:0000256" key="4">
    <source>
        <dbReference type="ARBA" id="ARBA00022989"/>
    </source>
</evidence>
<dbReference type="OrthoDB" id="109842at2"/>
<feature type="transmembrane region" description="Helical" evidence="6">
    <location>
        <begin position="170"/>
        <end position="189"/>
    </location>
</feature>
<keyword evidence="4 6" id="KW-1133">Transmembrane helix</keyword>
<dbReference type="Proteomes" id="UP000238701">
    <property type="component" value="Unassembled WGS sequence"/>
</dbReference>
<keyword evidence="3 6" id="KW-0812">Transmembrane</keyword>
<evidence type="ECO:0000313" key="9">
    <source>
        <dbReference type="Proteomes" id="UP000238701"/>
    </source>
</evidence>
<evidence type="ECO:0000256" key="3">
    <source>
        <dbReference type="ARBA" id="ARBA00022692"/>
    </source>
</evidence>
<evidence type="ECO:0000256" key="6">
    <source>
        <dbReference type="SAM" id="Phobius"/>
    </source>
</evidence>
<dbReference type="EMBL" id="OMOD01000158">
    <property type="protein sequence ID" value="SPF46019.1"/>
    <property type="molecule type" value="Genomic_DNA"/>
</dbReference>
<dbReference type="Gene3D" id="3.40.250.10">
    <property type="entry name" value="Rhodanese-like domain"/>
    <property type="match status" value="1"/>
</dbReference>
<dbReference type="PANTHER" id="PTHR42709:SF6">
    <property type="entry name" value="UNDECAPRENYL PHOSPHATE TRANSPORTER A"/>
    <property type="match status" value="1"/>
</dbReference>
<sequence length="270" mass="29630">MNDLLALISHHGYLLLAVVCFAEAVGLPLPAALAILTAGAVAAYGNLHFYLVFGVALVALVAGDLLLYFAGRVSGWALLGFLCRLSANPETCILRSAKYFYRRGKQTLLFAKFIPGINTMSPPLAGSMKMRLGDFFQFDAIGAALYVGAYSLAGYLFSDALRAITRGLRSAGFAAEIILGIGIAAYVVYRIWVYRKYRLLDSIPRVQVEELARRVASDAAERLLIADVRSHGYYDADSERIAGSIRIEPNNLTEEVKNLPKDREIYLYCT</sequence>
<feature type="transmembrane region" description="Helical" evidence="6">
    <location>
        <begin position="12"/>
        <end position="41"/>
    </location>
</feature>
<dbReference type="PANTHER" id="PTHR42709">
    <property type="entry name" value="ALKALINE PHOSPHATASE LIKE PROTEIN"/>
    <property type="match status" value="1"/>
</dbReference>
<dbReference type="InterPro" id="IPR001763">
    <property type="entry name" value="Rhodanese-like_dom"/>
</dbReference>
<organism evidence="8 9">
    <name type="scientific">Candidatus Sulfotelmatobacter kueseliae</name>
    <dbReference type="NCBI Taxonomy" id="2042962"/>
    <lineage>
        <taxon>Bacteria</taxon>
        <taxon>Pseudomonadati</taxon>
        <taxon>Acidobacteriota</taxon>
        <taxon>Terriglobia</taxon>
        <taxon>Terriglobales</taxon>
        <taxon>Candidatus Korobacteraceae</taxon>
        <taxon>Candidatus Sulfotelmatobacter</taxon>
    </lineage>
</organism>
<dbReference type="SUPFAM" id="SSF52821">
    <property type="entry name" value="Rhodanese/Cell cycle control phosphatase"/>
    <property type="match status" value="1"/>
</dbReference>
<dbReference type="InterPro" id="IPR036873">
    <property type="entry name" value="Rhodanese-like_dom_sf"/>
</dbReference>
<name>A0A2U3L2K6_9BACT</name>
<evidence type="ECO:0000256" key="5">
    <source>
        <dbReference type="ARBA" id="ARBA00023136"/>
    </source>
</evidence>
<evidence type="ECO:0000313" key="8">
    <source>
        <dbReference type="EMBL" id="SPF46019.1"/>
    </source>
</evidence>